<proteinExistence type="predicted"/>
<name>A0A1Q3B8H7_CEPFO</name>
<dbReference type="AlphaFoldDB" id="A0A1Q3B8H7"/>
<comment type="caution">
    <text evidence="1">The sequence shown here is derived from an EMBL/GenBank/DDBJ whole genome shotgun (WGS) entry which is preliminary data.</text>
</comment>
<protein>
    <submittedName>
        <fullName evidence="1">Uncharacterized protein</fullName>
    </submittedName>
</protein>
<gene>
    <name evidence="1" type="ORF">CFOL_v3_07788</name>
</gene>
<evidence type="ECO:0000313" key="1">
    <source>
        <dbReference type="EMBL" id="GAV64270.1"/>
    </source>
</evidence>
<organism evidence="1 2">
    <name type="scientific">Cephalotus follicularis</name>
    <name type="common">Albany pitcher plant</name>
    <dbReference type="NCBI Taxonomy" id="3775"/>
    <lineage>
        <taxon>Eukaryota</taxon>
        <taxon>Viridiplantae</taxon>
        <taxon>Streptophyta</taxon>
        <taxon>Embryophyta</taxon>
        <taxon>Tracheophyta</taxon>
        <taxon>Spermatophyta</taxon>
        <taxon>Magnoliopsida</taxon>
        <taxon>eudicotyledons</taxon>
        <taxon>Gunneridae</taxon>
        <taxon>Pentapetalae</taxon>
        <taxon>rosids</taxon>
        <taxon>fabids</taxon>
        <taxon>Oxalidales</taxon>
        <taxon>Cephalotaceae</taxon>
        <taxon>Cephalotus</taxon>
    </lineage>
</organism>
<evidence type="ECO:0000313" key="2">
    <source>
        <dbReference type="Proteomes" id="UP000187406"/>
    </source>
</evidence>
<dbReference type="Proteomes" id="UP000187406">
    <property type="component" value="Unassembled WGS sequence"/>
</dbReference>
<dbReference type="InParanoid" id="A0A1Q3B8H7"/>
<dbReference type="OrthoDB" id="7599968at2759"/>
<keyword evidence="2" id="KW-1185">Reference proteome</keyword>
<reference evidence="2" key="1">
    <citation type="submission" date="2016-04" db="EMBL/GenBank/DDBJ databases">
        <title>Cephalotus genome sequencing.</title>
        <authorList>
            <person name="Fukushima K."/>
            <person name="Hasebe M."/>
            <person name="Fang X."/>
        </authorList>
    </citation>
    <scope>NUCLEOTIDE SEQUENCE [LARGE SCALE GENOMIC DNA]</scope>
    <source>
        <strain evidence="2">cv. St1</strain>
    </source>
</reference>
<sequence length="169" mass="18853">MSSIQSNGFVTPYTFSYPNATNSLSATNSMYWAINVQFIPTKATGSASQTNSLSISTASFTIPLTRSSLSLLLNREYIRHAKSQCKPSSRDTNSLEKVSPGMRPRFFSQNMEQKLPEKKIPSTQAKATILSAKVSELLIHLMAQSAFLATHGTVSMAWKRRRRRRGCER</sequence>
<dbReference type="EMBL" id="BDDD01000339">
    <property type="protein sequence ID" value="GAV64270.1"/>
    <property type="molecule type" value="Genomic_DNA"/>
</dbReference>
<accession>A0A1Q3B8H7</accession>